<dbReference type="InterPro" id="IPR011944">
    <property type="entry name" value="Steroid_delta5-4_isomerase"/>
</dbReference>
<gene>
    <name evidence="2" type="ORF">FHX75_121097</name>
</gene>
<proteinExistence type="predicted"/>
<reference evidence="2 3" key="1">
    <citation type="submission" date="2019-06" db="EMBL/GenBank/DDBJ databases">
        <title>Sequencing the genomes of 1000 actinobacteria strains.</title>
        <authorList>
            <person name="Klenk H.-P."/>
        </authorList>
    </citation>
    <scope>NUCLEOTIDE SEQUENCE [LARGE SCALE GENOMIC DNA]</scope>
    <source>
        <strain evidence="2 3">DSM 102131</strain>
    </source>
</reference>
<keyword evidence="3" id="KW-1185">Reference proteome</keyword>
<evidence type="ECO:0000259" key="1">
    <source>
        <dbReference type="Pfam" id="PF14534"/>
    </source>
</evidence>
<dbReference type="InterPro" id="IPR027843">
    <property type="entry name" value="DUF4440"/>
</dbReference>
<name>A0A561WFA9_9ACTN</name>
<accession>A0A561WFA9</accession>
<dbReference type="EMBL" id="VIXA01000002">
    <property type="protein sequence ID" value="TWG22566.1"/>
    <property type="molecule type" value="Genomic_DNA"/>
</dbReference>
<sequence length="148" mass="16618">MHADDRTAVTDVLHALVDAWGRHDADAYGGLFTDDATYVTFVGTRYQGRRDIVESHRTLFAKFLKGTRLADEVIDVRFPGPDTALVTGRGDTYKGSRPKRLSKVQTYVLVRQADGCWRIAAFHNTKRKPLMEAISFRTAPGLVPTDRH</sequence>
<evidence type="ECO:0000313" key="3">
    <source>
        <dbReference type="Proteomes" id="UP000319927"/>
    </source>
</evidence>
<dbReference type="NCBIfam" id="TIGR02246">
    <property type="entry name" value="SgcJ/EcaC family oxidoreductase"/>
    <property type="match status" value="1"/>
</dbReference>
<dbReference type="Proteomes" id="UP000319927">
    <property type="component" value="Unassembled WGS sequence"/>
</dbReference>
<feature type="domain" description="DUF4440" evidence="1">
    <location>
        <begin position="11"/>
        <end position="119"/>
    </location>
</feature>
<evidence type="ECO:0000313" key="2">
    <source>
        <dbReference type="EMBL" id="TWG22566.1"/>
    </source>
</evidence>
<comment type="caution">
    <text evidence="2">The sequence shown here is derived from an EMBL/GenBank/DDBJ whole genome shotgun (WGS) entry which is preliminary data.</text>
</comment>
<dbReference type="InterPro" id="IPR032710">
    <property type="entry name" value="NTF2-like_dom_sf"/>
</dbReference>
<dbReference type="AlphaFoldDB" id="A0A561WFA9"/>
<dbReference type="RefSeq" id="WP_154940910.1">
    <property type="nucleotide sequence ID" value="NZ_VIXA01000002.1"/>
</dbReference>
<dbReference type="SUPFAM" id="SSF54427">
    <property type="entry name" value="NTF2-like"/>
    <property type="match status" value="1"/>
</dbReference>
<dbReference type="OrthoDB" id="2887901at2"/>
<protein>
    <submittedName>
        <fullName evidence="2">Uncharacterized protein (TIGR02246 family)</fullName>
    </submittedName>
</protein>
<dbReference type="Gene3D" id="3.10.450.50">
    <property type="match status" value="1"/>
</dbReference>
<organism evidence="2 3">
    <name type="scientific">Micromonospora palomenae</name>
    <dbReference type="NCBI Taxonomy" id="1461247"/>
    <lineage>
        <taxon>Bacteria</taxon>
        <taxon>Bacillati</taxon>
        <taxon>Actinomycetota</taxon>
        <taxon>Actinomycetes</taxon>
        <taxon>Micromonosporales</taxon>
        <taxon>Micromonosporaceae</taxon>
        <taxon>Micromonospora</taxon>
    </lineage>
</organism>
<dbReference type="Pfam" id="PF14534">
    <property type="entry name" value="DUF4440"/>
    <property type="match status" value="1"/>
</dbReference>